<feature type="region of interest" description="Disordered" evidence="2">
    <location>
        <begin position="67"/>
        <end position="117"/>
    </location>
</feature>
<gene>
    <name evidence="4" type="primary">LOC108675818</name>
</gene>
<evidence type="ECO:0000313" key="4">
    <source>
        <dbReference type="RefSeq" id="XP_018019335.1"/>
    </source>
</evidence>
<keyword evidence="3" id="KW-1185">Reference proteome</keyword>
<sequence length="117" mass="14246">MEYSLKRGFLTQLFDLESRQENRHESKLLNLKEQLEQQQQQQIKQIKEEVQKLQKLEPVKWEFTDRLDQAIQPSRAQQKNWQDNDHNPKERADRQGDSNVDRDRDGQKDRSRSDRRD</sequence>
<dbReference type="AlphaFoldDB" id="A0A8B7P041"/>
<feature type="compositionally biased region" description="Polar residues" evidence="2">
    <location>
        <begin position="71"/>
        <end position="81"/>
    </location>
</feature>
<keyword evidence="1" id="KW-0175">Coiled coil</keyword>
<feature type="compositionally biased region" description="Basic and acidic residues" evidence="2">
    <location>
        <begin position="82"/>
        <end position="117"/>
    </location>
</feature>
<dbReference type="RefSeq" id="XP_018019335.1">
    <property type="nucleotide sequence ID" value="XM_018163846.2"/>
</dbReference>
<evidence type="ECO:0000256" key="1">
    <source>
        <dbReference type="SAM" id="Coils"/>
    </source>
</evidence>
<organism evidence="3 4">
    <name type="scientific">Hyalella azteca</name>
    <name type="common">Amphipod</name>
    <dbReference type="NCBI Taxonomy" id="294128"/>
    <lineage>
        <taxon>Eukaryota</taxon>
        <taxon>Metazoa</taxon>
        <taxon>Ecdysozoa</taxon>
        <taxon>Arthropoda</taxon>
        <taxon>Crustacea</taxon>
        <taxon>Multicrustacea</taxon>
        <taxon>Malacostraca</taxon>
        <taxon>Eumalacostraca</taxon>
        <taxon>Peracarida</taxon>
        <taxon>Amphipoda</taxon>
        <taxon>Senticaudata</taxon>
        <taxon>Talitrida</taxon>
        <taxon>Talitroidea</taxon>
        <taxon>Hyalellidae</taxon>
        <taxon>Hyalella</taxon>
    </lineage>
</organism>
<dbReference type="KEGG" id="hazt:108675818"/>
<proteinExistence type="predicted"/>
<evidence type="ECO:0000313" key="3">
    <source>
        <dbReference type="Proteomes" id="UP000694843"/>
    </source>
</evidence>
<feature type="coiled-coil region" evidence="1">
    <location>
        <begin position="21"/>
        <end position="56"/>
    </location>
</feature>
<name>A0A8B7P041_HYAAZ</name>
<dbReference type="GeneID" id="108675818"/>
<feature type="non-terminal residue" evidence="4">
    <location>
        <position position="117"/>
    </location>
</feature>
<evidence type="ECO:0000256" key="2">
    <source>
        <dbReference type="SAM" id="MobiDB-lite"/>
    </source>
</evidence>
<reference evidence="4" key="1">
    <citation type="submission" date="2025-08" db="UniProtKB">
        <authorList>
            <consortium name="RefSeq"/>
        </authorList>
    </citation>
    <scope>IDENTIFICATION</scope>
</reference>
<accession>A0A8B7P041</accession>
<dbReference type="Proteomes" id="UP000694843">
    <property type="component" value="Unplaced"/>
</dbReference>
<protein>
    <submittedName>
        <fullName evidence="4">Uncharacterized protein LOC108675818</fullName>
    </submittedName>
</protein>